<dbReference type="InterPro" id="IPR018163">
    <property type="entry name" value="Thr/Ala-tRNA-synth_IIc_edit"/>
</dbReference>
<dbReference type="SMART" id="SM00863">
    <property type="entry name" value="tRNA_SAD"/>
    <property type="match status" value="1"/>
</dbReference>
<keyword evidence="7" id="KW-1185">Reference proteome</keyword>
<dbReference type="GO" id="GO:0043039">
    <property type="term" value="P:tRNA aminoacylation"/>
    <property type="evidence" value="ECO:0007669"/>
    <property type="project" value="InterPro"/>
</dbReference>
<dbReference type="Gene3D" id="3.30.980.10">
    <property type="entry name" value="Threonyl-trna Synthetase, Chain A, domain 2"/>
    <property type="match status" value="1"/>
</dbReference>
<dbReference type="SUPFAM" id="SSF55186">
    <property type="entry name" value="ThrRS/AlaRS common domain"/>
    <property type="match status" value="1"/>
</dbReference>
<evidence type="ECO:0000259" key="5">
    <source>
        <dbReference type="SMART" id="SM00863"/>
    </source>
</evidence>
<evidence type="ECO:0000256" key="3">
    <source>
        <dbReference type="ARBA" id="ARBA00022723"/>
    </source>
</evidence>
<keyword evidence="6" id="KW-0436">Ligase</keyword>
<dbReference type="InterPro" id="IPR012947">
    <property type="entry name" value="tRNA_SAD"/>
</dbReference>
<sequence>MSAALGRLACQRNSFLKELATTVVSCVRAPKLKDTFHVVCQDSILFPEGGGQPGDFGVLQLVATPATTVPVTKVFPENGQCVLQTSHEFQVGEEVLMTLDWPRRHDHMQQHSAQHLISAIAETKLGLDTTTWSLGATRCNVEFNSTSVTQAQLDGLEQAVNEAIAAARPVAAHYKDETSDVRIVVMDGLDSNPCCGTHVQHTAQLQCVKFLYSEVARGCTRIWFVAGNRVFKEFSAMFEREKVMTKLWSCPPEDHVQRLQKVLAAQSASAKEQKALRLELASLLAAQLVQSPAKYAHLHRDDADAAFLQAIAAAFHALGAEAPKVLLLTAGDTKAGDGAMVLSGPEAFVAAEAKTIAGLLDGKGGGRNGLFQGKVKRLGNLPAVLEHLEQLHL</sequence>
<dbReference type="STRING" id="1202772.A0A1V9ZEJ4"/>
<dbReference type="OrthoDB" id="288942at2759"/>
<dbReference type="SUPFAM" id="SSF50447">
    <property type="entry name" value="Translation proteins"/>
    <property type="match status" value="1"/>
</dbReference>
<protein>
    <submittedName>
        <fullName evidence="6">Alanyl-tRNA synthetase domain-containing protein 1</fullName>
    </submittedName>
</protein>
<dbReference type="Gene3D" id="2.40.30.130">
    <property type="match status" value="1"/>
</dbReference>
<keyword evidence="6" id="KW-0030">Aminoacyl-tRNA synthetase</keyword>
<dbReference type="GO" id="GO:0005524">
    <property type="term" value="F:ATP binding"/>
    <property type="evidence" value="ECO:0007669"/>
    <property type="project" value="InterPro"/>
</dbReference>
<evidence type="ECO:0000313" key="6">
    <source>
        <dbReference type="EMBL" id="OQR96416.1"/>
    </source>
</evidence>
<evidence type="ECO:0000256" key="1">
    <source>
        <dbReference type="ARBA" id="ARBA00001947"/>
    </source>
</evidence>
<dbReference type="InterPro" id="IPR009000">
    <property type="entry name" value="Transl_B-barrel_sf"/>
</dbReference>
<comment type="cofactor">
    <cofactor evidence="1">
        <name>Zn(2+)</name>
        <dbReference type="ChEBI" id="CHEBI:29105"/>
    </cofactor>
</comment>
<dbReference type="PANTHER" id="PTHR43462:SF1">
    <property type="entry name" value="ALANYL-TRNA EDITING PROTEIN AARSD1"/>
    <property type="match status" value="1"/>
</dbReference>
<proteinExistence type="inferred from homology"/>
<accession>A0A1V9ZEJ4</accession>
<feature type="domain" description="Threonyl/alanyl tRNA synthetase SAD" evidence="5">
    <location>
        <begin position="181"/>
        <end position="223"/>
    </location>
</feature>
<dbReference type="InterPro" id="IPR051335">
    <property type="entry name" value="Alanyl-tRNA_Editing_Enzymes"/>
</dbReference>
<dbReference type="Pfam" id="PF07973">
    <property type="entry name" value="tRNA_SAD"/>
    <property type="match status" value="1"/>
</dbReference>
<dbReference type="AlphaFoldDB" id="A0A1V9ZEJ4"/>
<gene>
    <name evidence="6" type="ORF">ACHHYP_15822</name>
</gene>
<dbReference type="EMBL" id="JNBR01000145">
    <property type="protein sequence ID" value="OQR96416.1"/>
    <property type="molecule type" value="Genomic_DNA"/>
</dbReference>
<evidence type="ECO:0000256" key="4">
    <source>
        <dbReference type="ARBA" id="ARBA00022833"/>
    </source>
</evidence>
<dbReference type="GO" id="GO:0046872">
    <property type="term" value="F:metal ion binding"/>
    <property type="evidence" value="ECO:0007669"/>
    <property type="project" value="UniProtKB-KW"/>
</dbReference>
<dbReference type="GO" id="GO:0004812">
    <property type="term" value="F:aminoacyl-tRNA ligase activity"/>
    <property type="evidence" value="ECO:0007669"/>
    <property type="project" value="UniProtKB-KW"/>
</dbReference>
<keyword evidence="4" id="KW-0862">Zinc</keyword>
<organism evidence="6 7">
    <name type="scientific">Achlya hypogyna</name>
    <name type="common">Oomycete</name>
    <name type="synonym">Protoachlya hypogyna</name>
    <dbReference type="NCBI Taxonomy" id="1202772"/>
    <lineage>
        <taxon>Eukaryota</taxon>
        <taxon>Sar</taxon>
        <taxon>Stramenopiles</taxon>
        <taxon>Oomycota</taxon>
        <taxon>Saprolegniomycetes</taxon>
        <taxon>Saprolegniales</taxon>
        <taxon>Achlyaceae</taxon>
        <taxon>Achlya</taxon>
    </lineage>
</organism>
<dbReference type="GO" id="GO:0002196">
    <property type="term" value="F:Ser-tRNA(Ala) deacylase activity"/>
    <property type="evidence" value="ECO:0007669"/>
    <property type="project" value="TreeGrafter"/>
</dbReference>
<keyword evidence="3" id="KW-0479">Metal-binding</keyword>
<comment type="caution">
    <text evidence="6">The sequence shown here is derived from an EMBL/GenBank/DDBJ whole genome shotgun (WGS) entry which is preliminary data.</text>
</comment>
<comment type="similarity">
    <text evidence="2">Belongs to the class-II aminoacyl-tRNA synthetase family. Alax-L subfamily.</text>
</comment>
<evidence type="ECO:0000256" key="2">
    <source>
        <dbReference type="ARBA" id="ARBA00008429"/>
    </source>
</evidence>
<evidence type="ECO:0000313" key="7">
    <source>
        <dbReference type="Proteomes" id="UP000243579"/>
    </source>
</evidence>
<name>A0A1V9ZEJ4_ACHHY</name>
<reference evidence="6 7" key="1">
    <citation type="journal article" date="2014" name="Genome Biol. Evol.">
        <title>The secreted proteins of Achlya hypogyna and Thraustotheca clavata identify the ancestral oomycete secretome and reveal gene acquisitions by horizontal gene transfer.</title>
        <authorList>
            <person name="Misner I."/>
            <person name="Blouin N."/>
            <person name="Leonard G."/>
            <person name="Richards T.A."/>
            <person name="Lane C.E."/>
        </authorList>
    </citation>
    <scope>NUCLEOTIDE SEQUENCE [LARGE SCALE GENOMIC DNA]</scope>
    <source>
        <strain evidence="6 7">ATCC 48635</strain>
    </source>
</reference>
<dbReference type="Proteomes" id="UP000243579">
    <property type="component" value="Unassembled WGS sequence"/>
</dbReference>
<dbReference type="PANTHER" id="PTHR43462">
    <property type="entry name" value="ALANYL-TRNA EDITING PROTEIN"/>
    <property type="match status" value="1"/>
</dbReference>